<dbReference type="InterPro" id="IPR058286">
    <property type="entry name" value="DUF7980"/>
</dbReference>
<gene>
    <name evidence="2" type="ORF">DXZ20_25765</name>
</gene>
<dbReference type="EMBL" id="QXHD01000004">
    <property type="protein sequence ID" value="NEZ58986.1"/>
    <property type="molecule type" value="Genomic_DNA"/>
</dbReference>
<name>A0A6M0RS22_9CYAN</name>
<keyword evidence="1" id="KW-0812">Transmembrane</keyword>
<accession>A0A6M0RS22</accession>
<comment type="caution">
    <text evidence="2">The sequence shown here is derived from an EMBL/GenBank/DDBJ whole genome shotgun (WGS) entry which is preliminary data.</text>
</comment>
<dbReference type="AlphaFoldDB" id="A0A6M0RS22"/>
<protein>
    <submittedName>
        <fullName evidence="2">Uncharacterized protein</fullName>
    </submittedName>
</protein>
<keyword evidence="1" id="KW-1133">Transmembrane helix</keyword>
<evidence type="ECO:0000256" key="1">
    <source>
        <dbReference type="SAM" id="Phobius"/>
    </source>
</evidence>
<dbReference type="RefSeq" id="WP_163664355.1">
    <property type="nucleotide sequence ID" value="NZ_QXHD01000004.1"/>
</dbReference>
<feature type="transmembrane region" description="Helical" evidence="1">
    <location>
        <begin position="28"/>
        <end position="50"/>
    </location>
</feature>
<proteinExistence type="predicted"/>
<reference evidence="2 3" key="1">
    <citation type="journal article" date="2020" name="Microb. Ecol.">
        <title>Ecogenomics of the Marine Benthic Filamentous Cyanobacterium Adonisia.</title>
        <authorList>
            <person name="Walter J.M."/>
            <person name="Coutinho F.H."/>
            <person name="Leomil L."/>
            <person name="Hargreaves P.I."/>
            <person name="Campeao M.E."/>
            <person name="Vieira V.V."/>
            <person name="Silva B.S."/>
            <person name="Fistarol G.O."/>
            <person name="Salomon P.S."/>
            <person name="Sawabe T."/>
            <person name="Mino S."/>
            <person name="Hosokawa M."/>
            <person name="Miyashita H."/>
            <person name="Maruyama F."/>
            <person name="van Verk M.C."/>
            <person name="Dutilh B.E."/>
            <person name="Thompson C.C."/>
            <person name="Thompson F.L."/>
        </authorList>
    </citation>
    <scope>NUCLEOTIDE SEQUENCE [LARGE SCALE GENOMIC DNA]</scope>
    <source>
        <strain evidence="2 3">CCMR0081</strain>
    </source>
</reference>
<organism evidence="2 3">
    <name type="scientific">Adonisia turfae CCMR0081</name>
    <dbReference type="NCBI Taxonomy" id="2292702"/>
    <lineage>
        <taxon>Bacteria</taxon>
        <taxon>Bacillati</taxon>
        <taxon>Cyanobacteriota</taxon>
        <taxon>Adonisia</taxon>
        <taxon>Adonisia turfae</taxon>
    </lineage>
</organism>
<evidence type="ECO:0000313" key="2">
    <source>
        <dbReference type="EMBL" id="NEZ58986.1"/>
    </source>
</evidence>
<sequence>MTLFKNLRGGALVSIGYMLSPLSWWNDLFFNLPIALAFGYGVSWLNSHWFLPGTIIGYWLSNVLGMIMMQLGAIDIFLPDDKRNIIRDTLIGLGSATLYTIIVSALVYFHVWDIPDFITDLQL</sequence>
<keyword evidence="1" id="KW-0472">Membrane</keyword>
<feature type="transmembrane region" description="Helical" evidence="1">
    <location>
        <begin position="90"/>
        <end position="111"/>
    </location>
</feature>
<dbReference type="Pfam" id="PF25937">
    <property type="entry name" value="DUF7980"/>
    <property type="match status" value="1"/>
</dbReference>
<keyword evidence="3" id="KW-1185">Reference proteome</keyword>
<evidence type="ECO:0000313" key="3">
    <source>
        <dbReference type="Proteomes" id="UP000481033"/>
    </source>
</evidence>
<feature type="transmembrane region" description="Helical" evidence="1">
    <location>
        <begin position="56"/>
        <end position="78"/>
    </location>
</feature>
<dbReference type="Proteomes" id="UP000481033">
    <property type="component" value="Unassembled WGS sequence"/>
</dbReference>